<dbReference type="GO" id="GO:0009986">
    <property type="term" value="C:cell surface"/>
    <property type="evidence" value="ECO:0007669"/>
    <property type="project" value="UniProtKB-SubCell"/>
</dbReference>
<dbReference type="AlphaFoldDB" id="A0A1J6WP59"/>
<dbReference type="Proteomes" id="UP000182062">
    <property type="component" value="Unassembled WGS sequence"/>
</dbReference>
<evidence type="ECO:0000313" key="4">
    <source>
        <dbReference type="EMBL" id="OIU69703.1"/>
    </source>
</evidence>
<evidence type="ECO:0000313" key="5">
    <source>
        <dbReference type="Proteomes" id="UP000182062"/>
    </source>
</evidence>
<dbReference type="RefSeq" id="WP_071619808.1">
    <property type="nucleotide sequence ID" value="NZ_MINN01000117.1"/>
</dbReference>
<evidence type="ECO:0000256" key="2">
    <source>
        <dbReference type="ARBA" id="ARBA00023287"/>
    </source>
</evidence>
<feature type="transmembrane region" description="Helical" evidence="3">
    <location>
        <begin position="7"/>
        <end position="31"/>
    </location>
</feature>
<evidence type="ECO:0000256" key="3">
    <source>
        <dbReference type="SAM" id="Phobius"/>
    </source>
</evidence>
<protein>
    <recommendedName>
        <fullName evidence="6">Prepilin-type N-terminal cleavage/methylation domain-containing protein</fullName>
    </recommendedName>
</protein>
<keyword evidence="3" id="KW-1133">Transmembrane helix</keyword>
<accession>A0A1J6WP59</accession>
<proteinExistence type="predicted"/>
<keyword evidence="3" id="KW-0812">Transmembrane</keyword>
<comment type="subcellular location">
    <subcellularLocation>
        <location evidence="1">Cell surface</location>
    </subcellularLocation>
</comment>
<evidence type="ECO:0000256" key="1">
    <source>
        <dbReference type="ARBA" id="ARBA00004241"/>
    </source>
</evidence>
<sequence>MLKDEKGITLVEILASITLLSIILVSIITFFPQVGMNNKHNEEKIQAINLAKKILAVWTDDEDNEVSTFIKDPDSMPVPYGYEIIVPDDPGDFYFTKVLEGFSVEVKLSKDSAESRLHAVTIQIGQSGKIITETYGYITVREAEE</sequence>
<dbReference type="GO" id="GO:0030420">
    <property type="term" value="P:establishment of competence for transformation"/>
    <property type="evidence" value="ECO:0007669"/>
    <property type="project" value="UniProtKB-KW"/>
</dbReference>
<name>A0A1J6WP59_9BACI</name>
<gene>
    <name evidence="4" type="ORF">BHE18_01940</name>
</gene>
<comment type="caution">
    <text evidence="4">The sequence shown here is derived from an EMBL/GenBank/DDBJ whole genome shotgun (WGS) entry which is preliminary data.</text>
</comment>
<evidence type="ECO:0008006" key="6">
    <source>
        <dbReference type="Google" id="ProtNLM"/>
    </source>
</evidence>
<keyword evidence="5" id="KW-1185">Reference proteome</keyword>
<reference evidence="4 5" key="1">
    <citation type="submission" date="2016-09" db="EMBL/GenBank/DDBJ databases">
        <title>Bacillus aquimaris SAMM genome sequence reveals colonization and biosurfactant production capacities.</title>
        <authorList>
            <person name="Waghmode S.R."/>
            <person name="Suryavanshi M.V."/>
        </authorList>
    </citation>
    <scope>NUCLEOTIDE SEQUENCE [LARGE SCALE GENOMIC DNA]</scope>
    <source>
        <strain evidence="4 5">SAMM</strain>
    </source>
</reference>
<dbReference type="Pfam" id="PF07963">
    <property type="entry name" value="N_methyl"/>
    <property type="match status" value="1"/>
</dbReference>
<dbReference type="EMBL" id="MINN01000117">
    <property type="protein sequence ID" value="OIU69703.1"/>
    <property type="molecule type" value="Genomic_DNA"/>
</dbReference>
<keyword evidence="2" id="KW-0178">Competence</keyword>
<dbReference type="InterPro" id="IPR012902">
    <property type="entry name" value="N_methyl_site"/>
</dbReference>
<organism evidence="4 5">
    <name type="scientific">Rossellomorea aquimaris</name>
    <dbReference type="NCBI Taxonomy" id="189382"/>
    <lineage>
        <taxon>Bacteria</taxon>
        <taxon>Bacillati</taxon>
        <taxon>Bacillota</taxon>
        <taxon>Bacilli</taxon>
        <taxon>Bacillales</taxon>
        <taxon>Bacillaceae</taxon>
        <taxon>Rossellomorea</taxon>
    </lineage>
</organism>
<dbReference type="PROSITE" id="PS00409">
    <property type="entry name" value="PROKAR_NTER_METHYL"/>
    <property type="match status" value="1"/>
</dbReference>
<keyword evidence="3" id="KW-0472">Membrane</keyword>